<sequence>MANRLSELARQVEKLEWEVNATAKNEAEYLAVLSSKAKAIHVRFQTVESKSPFLNSPGSDEIFSAQEAGKSTNVEWKEQVFKKELLDVEAVAKMVATRTATHGEDMAGERKTRGIVQRIKNTYFTKLNALYHQVNSTLQQLESSPQEPQPILDVEKFRMTKKFIQYFLTLLRVSKSQITTEFNEKLDKAEKLLLQCIGHRLNVSSQHQGQQHSADVRSSQLSVPLHSSISQMEILEMESSPQASGTQNYDMTKEIPRQIKMCLKEQQVEKQYRNLQQGVNKLSIIKGPGNALQQRTQGAQKATEAYSVSVNTQGISASPLIEDGNNHKEIYRKPTLISDQPSAAMQHFLEVVGLKLTMCFRFLFLTSISPEALSTSIGEIREVVYLNDLIPTSESVDGPPTMVQQQKQPSLFSQGRKMSHSTNAIAFDTSRICAHSCESINQLVDAEKPDLTSVTSKLKLSRYVENCSVLQEIKAINSVLINSVVVIGEKDSIESEAGEAAEHGEGLVITFLFNPVTIHQNLISHLAADKKSVIKPIRLLVPTNYPFSPPVILDQMPMELREGLKDLSTIAKSKLRFSLQRLNQPWSLGDIAITWDFCARETIREYAEDIGGGTFSSKYGDWEICQNYD</sequence>
<gene>
    <name evidence="1" type="ORF">VNO77_39274</name>
</gene>
<dbReference type="AlphaFoldDB" id="A0AAN9KA66"/>
<accession>A0AAN9KA66</accession>
<comment type="caution">
    <text evidence="1">The sequence shown here is derived from an EMBL/GenBank/DDBJ whole genome shotgun (WGS) entry which is preliminary data.</text>
</comment>
<evidence type="ECO:0000313" key="1">
    <source>
        <dbReference type="EMBL" id="KAK7314065.1"/>
    </source>
</evidence>
<dbReference type="PANTHER" id="PTHR33137:SF37">
    <property type="entry name" value="MEDIATOR COMPLEX SUBUNIT 15 KIX DOMAIN-CONTAINING PROTEIN"/>
    <property type="match status" value="1"/>
</dbReference>
<organism evidence="1 2">
    <name type="scientific">Canavalia gladiata</name>
    <name type="common">Sword bean</name>
    <name type="synonym">Dolichos gladiatus</name>
    <dbReference type="NCBI Taxonomy" id="3824"/>
    <lineage>
        <taxon>Eukaryota</taxon>
        <taxon>Viridiplantae</taxon>
        <taxon>Streptophyta</taxon>
        <taxon>Embryophyta</taxon>
        <taxon>Tracheophyta</taxon>
        <taxon>Spermatophyta</taxon>
        <taxon>Magnoliopsida</taxon>
        <taxon>eudicotyledons</taxon>
        <taxon>Gunneridae</taxon>
        <taxon>Pentapetalae</taxon>
        <taxon>rosids</taxon>
        <taxon>fabids</taxon>
        <taxon>Fabales</taxon>
        <taxon>Fabaceae</taxon>
        <taxon>Papilionoideae</taxon>
        <taxon>50 kb inversion clade</taxon>
        <taxon>NPAAA clade</taxon>
        <taxon>indigoferoid/millettioid clade</taxon>
        <taxon>Phaseoleae</taxon>
        <taxon>Canavalia</taxon>
    </lineage>
</organism>
<keyword evidence="2" id="KW-1185">Reference proteome</keyword>
<dbReference type="GO" id="GO:0031490">
    <property type="term" value="F:chromatin DNA binding"/>
    <property type="evidence" value="ECO:0007669"/>
    <property type="project" value="InterPro"/>
</dbReference>
<dbReference type="GO" id="GO:0003713">
    <property type="term" value="F:transcription coactivator activity"/>
    <property type="evidence" value="ECO:0007669"/>
    <property type="project" value="InterPro"/>
</dbReference>
<proteinExistence type="predicted"/>
<reference evidence="1 2" key="1">
    <citation type="submission" date="2024-01" db="EMBL/GenBank/DDBJ databases">
        <title>The genomes of 5 underutilized Papilionoideae crops provide insights into root nodulation and disease resistanc.</title>
        <authorList>
            <person name="Jiang F."/>
        </authorList>
    </citation>
    <scope>NUCLEOTIDE SEQUENCE [LARGE SCALE GENOMIC DNA]</scope>
    <source>
        <strain evidence="1">LVBAO_FW01</strain>
        <tissue evidence="1">Leaves</tissue>
    </source>
</reference>
<name>A0AAN9KA66_CANGL</name>
<dbReference type="InterPro" id="IPR044661">
    <property type="entry name" value="MED15a/b/c-like"/>
</dbReference>
<dbReference type="EMBL" id="JAYMYQ010000009">
    <property type="protein sequence ID" value="KAK7314065.1"/>
    <property type="molecule type" value="Genomic_DNA"/>
</dbReference>
<evidence type="ECO:0000313" key="2">
    <source>
        <dbReference type="Proteomes" id="UP001367508"/>
    </source>
</evidence>
<protein>
    <submittedName>
        <fullName evidence="1">Uncharacterized protein</fullName>
    </submittedName>
</protein>
<dbReference type="Proteomes" id="UP001367508">
    <property type="component" value="Unassembled WGS sequence"/>
</dbReference>
<dbReference type="PANTHER" id="PTHR33137">
    <property type="entry name" value="MEDIATOR OF RNA POLYMERASE II TRANSCRIPTION SUBUNIT 15A-RELATED"/>
    <property type="match status" value="1"/>
</dbReference>